<protein>
    <recommendedName>
        <fullName evidence="3">histidine kinase</fullName>
        <ecNumber evidence="3">2.7.13.3</ecNumber>
    </recommendedName>
</protein>
<dbReference type="Gene3D" id="3.30.565.10">
    <property type="entry name" value="Histidine kinase-like ATPase, C-terminal domain"/>
    <property type="match status" value="1"/>
</dbReference>
<dbReference type="InterPro" id="IPR003660">
    <property type="entry name" value="HAMP_dom"/>
</dbReference>
<evidence type="ECO:0000256" key="8">
    <source>
        <dbReference type="ARBA" id="ARBA00022777"/>
    </source>
</evidence>
<keyword evidence="5" id="KW-0597">Phosphoprotein</keyword>
<dbReference type="SUPFAM" id="SSF55874">
    <property type="entry name" value="ATPase domain of HSP90 chaperone/DNA topoisomerase II/histidine kinase"/>
    <property type="match status" value="1"/>
</dbReference>
<comment type="subcellular location">
    <subcellularLocation>
        <location evidence="2">Cell membrane</location>
        <topology evidence="2">Multi-pass membrane protein</topology>
    </subcellularLocation>
</comment>
<dbReference type="RefSeq" id="WP_246426183.1">
    <property type="nucleotide sequence ID" value="NZ_JACIEH010000003.1"/>
</dbReference>
<reference evidence="13 14" key="1">
    <citation type="submission" date="2020-08" db="EMBL/GenBank/DDBJ databases">
        <title>Genomic Encyclopedia of Type Strains, Phase IV (KMG-IV): sequencing the most valuable type-strain genomes for metagenomic binning, comparative biology and taxonomic classification.</title>
        <authorList>
            <person name="Goeker M."/>
        </authorList>
    </citation>
    <scope>NUCLEOTIDE SEQUENCE [LARGE SCALE GENOMIC DNA]</scope>
    <source>
        <strain evidence="13 14">DSM 101806</strain>
    </source>
</reference>
<name>A0A7W6JW34_9SPHN</name>
<keyword evidence="8 13" id="KW-0418">Kinase</keyword>
<evidence type="ECO:0000256" key="10">
    <source>
        <dbReference type="SAM" id="Phobius"/>
    </source>
</evidence>
<dbReference type="PRINTS" id="PR00344">
    <property type="entry name" value="BCTRLSENSOR"/>
</dbReference>
<dbReference type="PANTHER" id="PTHR44936:SF10">
    <property type="entry name" value="SENSOR PROTEIN RSTB"/>
    <property type="match status" value="1"/>
</dbReference>
<evidence type="ECO:0000256" key="3">
    <source>
        <dbReference type="ARBA" id="ARBA00012438"/>
    </source>
</evidence>
<evidence type="ECO:0000256" key="7">
    <source>
        <dbReference type="ARBA" id="ARBA00022741"/>
    </source>
</evidence>
<dbReference type="Proteomes" id="UP000557392">
    <property type="component" value="Unassembled WGS sequence"/>
</dbReference>
<evidence type="ECO:0000256" key="2">
    <source>
        <dbReference type="ARBA" id="ARBA00004651"/>
    </source>
</evidence>
<dbReference type="CDD" id="cd00075">
    <property type="entry name" value="HATPase"/>
    <property type="match status" value="1"/>
</dbReference>
<organism evidence="13 14">
    <name type="scientific">Sphingomonas kyeonggiensis</name>
    <dbReference type="NCBI Taxonomy" id="1268553"/>
    <lineage>
        <taxon>Bacteria</taxon>
        <taxon>Pseudomonadati</taxon>
        <taxon>Pseudomonadota</taxon>
        <taxon>Alphaproteobacteria</taxon>
        <taxon>Sphingomonadales</taxon>
        <taxon>Sphingomonadaceae</taxon>
        <taxon>Sphingomonas</taxon>
    </lineage>
</organism>
<dbReference type="AlphaFoldDB" id="A0A7W6JW34"/>
<dbReference type="PANTHER" id="PTHR44936">
    <property type="entry name" value="SENSOR PROTEIN CREC"/>
    <property type="match status" value="1"/>
</dbReference>
<evidence type="ECO:0000313" key="14">
    <source>
        <dbReference type="Proteomes" id="UP000557392"/>
    </source>
</evidence>
<keyword evidence="10" id="KW-0472">Membrane</keyword>
<feature type="domain" description="HAMP" evidence="12">
    <location>
        <begin position="260"/>
        <end position="314"/>
    </location>
</feature>
<dbReference type="Gene3D" id="6.10.340.10">
    <property type="match status" value="1"/>
</dbReference>
<keyword evidence="7" id="KW-0547">Nucleotide-binding</keyword>
<dbReference type="Pfam" id="PF00512">
    <property type="entry name" value="HisKA"/>
    <property type="match status" value="1"/>
</dbReference>
<proteinExistence type="predicted"/>
<dbReference type="InterPro" id="IPR050980">
    <property type="entry name" value="2C_sensor_his_kinase"/>
</dbReference>
<dbReference type="PROSITE" id="PS50885">
    <property type="entry name" value="HAMP"/>
    <property type="match status" value="1"/>
</dbReference>
<feature type="transmembrane region" description="Helical" evidence="10">
    <location>
        <begin position="24"/>
        <end position="44"/>
    </location>
</feature>
<dbReference type="InterPro" id="IPR036890">
    <property type="entry name" value="HATPase_C_sf"/>
</dbReference>
<evidence type="ECO:0000256" key="9">
    <source>
        <dbReference type="ARBA" id="ARBA00022840"/>
    </source>
</evidence>
<evidence type="ECO:0000313" key="13">
    <source>
        <dbReference type="EMBL" id="MBB4099572.1"/>
    </source>
</evidence>
<dbReference type="EC" id="2.7.13.3" evidence="3"/>
<keyword evidence="10" id="KW-0812">Transmembrane</keyword>
<keyword evidence="14" id="KW-1185">Reference proteome</keyword>
<dbReference type="GO" id="GO:0005524">
    <property type="term" value="F:ATP binding"/>
    <property type="evidence" value="ECO:0007669"/>
    <property type="project" value="UniProtKB-KW"/>
</dbReference>
<evidence type="ECO:0000256" key="5">
    <source>
        <dbReference type="ARBA" id="ARBA00022553"/>
    </source>
</evidence>
<dbReference type="InterPro" id="IPR003661">
    <property type="entry name" value="HisK_dim/P_dom"/>
</dbReference>
<evidence type="ECO:0000256" key="1">
    <source>
        <dbReference type="ARBA" id="ARBA00000085"/>
    </source>
</evidence>
<evidence type="ECO:0000256" key="6">
    <source>
        <dbReference type="ARBA" id="ARBA00022679"/>
    </source>
</evidence>
<dbReference type="InterPro" id="IPR005467">
    <property type="entry name" value="His_kinase_dom"/>
</dbReference>
<dbReference type="InterPro" id="IPR004358">
    <property type="entry name" value="Sig_transdc_His_kin-like_C"/>
</dbReference>
<dbReference type="SMART" id="SM00388">
    <property type="entry name" value="HisKA"/>
    <property type="match status" value="1"/>
</dbReference>
<dbReference type="SMART" id="SM00387">
    <property type="entry name" value="HATPase_c"/>
    <property type="match status" value="1"/>
</dbReference>
<accession>A0A7W6JW34</accession>
<dbReference type="PROSITE" id="PS50109">
    <property type="entry name" value="HIS_KIN"/>
    <property type="match status" value="1"/>
</dbReference>
<evidence type="ECO:0000259" key="11">
    <source>
        <dbReference type="PROSITE" id="PS50109"/>
    </source>
</evidence>
<dbReference type="SUPFAM" id="SSF47384">
    <property type="entry name" value="Homodimeric domain of signal transducing histidine kinase"/>
    <property type="match status" value="1"/>
</dbReference>
<dbReference type="InterPro" id="IPR036097">
    <property type="entry name" value="HisK_dim/P_sf"/>
</dbReference>
<dbReference type="Gene3D" id="1.10.287.130">
    <property type="match status" value="1"/>
</dbReference>
<dbReference type="EMBL" id="JACIEH010000003">
    <property type="protein sequence ID" value="MBB4099572.1"/>
    <property type="molecule type" value="Genomic_DNA"/>
</dbReference>
<gene>
    <name evidence="13" type="ORF">GGR46_003144</name>
</gene>
<dbReference type="CDD" id="cd00082">
    <property type="entry name" value="HisKA"/>
    <property type="match status" value="1"/>
</dbReference>
<keyword evidence="9" id="KW-0067">ATP-binding</keyword>
<evidence type="ECO:0000259" key="12">
    <source>
        <dbReference type="PROSITE" id="PS50885"/>
    </source>
</evidence>
<dbReference type="GO" id="GO:0000155">
    <property type="term" value="F:phosphorelay sensor kinase activity"/>
    <property type="evidence" value="ECO:0007669"/>
    <property type="project" value="InterPro"/>
</dbReference>
<feature type="domain" description="Histidine kinase" evidence="11">
    <location>
        <begin position="322"/>
        <end position="528"/>
    </location>
</feature>
<keyword evidence="10" id="KW-1133">Transmembrane helix</keyword>
<evidence type="ECO:0000256" key="4">
    <source>
        <dbReference type="ARBA" id="ARBA00022475"/>
    </source>
</evidence>
<feature type="transmembrane region" description="Helical" evidence="10">
    <location>
        <begin position="240"/>
        <end position="258"/>
    </location>
</feature>
<keyword evidence="6" id="KW-0808">Transferase</keyword>
<dbReference type="Pfam" id="PF02518">
    <property type="entry name" value="HATPase_c"/>
    <property type="match status" value="1"/>
</dbReference>
<comment type="catalytic activity">
    <reaction evidence="1">
        <text>ATP + protein L-histidine = ADP + protein N-phospho-L-histidine.</text>
        <dbReference type="EC" id="2.7.13.3"/>
    </reaction>
</comment>
<keyword evidence="4" id="KW-1003">Cell membrane</keyword>
<sequence length="528" mass="56106">MFGGLIEAIKAPVRRYWPRLRLRTILLVTFVFVAALPGVGALFLRVYENTLVRQTEAELIAQGTALAALASAEWPGSTGPELTPRVSSGIAGGPLSTIDLGTRPLPERPEPAALPGGPAPDVQAAAARLAPVVNATSDATLASILLLAPDGRILIGKNQGRSLAGLPELARAVRGHPDTVLRQRGDYRPEYAFEWLSRASGLRIHHARPVVVNHRVVAVLLLSRSPRALFRGLYEDRGKILFGIGAIFATLVVLSGLLSRGIARPIEMLSQATRDVARGGGGAVPEVPPTAAIEIQALYADFATMADAIDRRSRYLRDFAHAVSHEFKTPLAGIRGAIELLEDHHAGMSEADRRRFLANAGADADRLAQLVTRLLELARADMAEADAGASTDVELAVRRLADAWTDRGLAITLDLPDTLPRAAMPAAMLEAIVESLVENSRQAGATGVTMAAIEEDGTVRLRIADNGPGIPEADRARIFEPFFTSRRAAGGTGLGLPIARSLLASHGGTIALVPSERSTSFEIRVPVA</sequence>
<dbReference type="GO" id="GO:0005886">
    <property type="term" value="C:plasma membrane"/>
    <property type="evidence" value="ECO:0007669"/>
    <property type="project" value="UniProtKB-SubCell"/>
</dbReference>
<comment type="caution">
    <text evidence="13">The sequence shown here is derived from an EMBL/GenBank/DDBJ whole genome shotgun (WGS) entry which is preliminary data.</text>
</comment>
<dbReference type="InterPro" id="IPR003594">
    <property type="entry name" value="HATPase_dom"/>
</dbReference>